<evidence type="ECO:0000259" key="1">
    <source>
        <dbReference type="SMART" id="SM00960"/>
    </source>
</evidence>
<sequence>MESLKTESVNKELDKLELVNGIIGTAIVNRNGLTIISRLPRYVEERKFGAMAATMFGAMETAITTLQDKVVNLTVEFNDYQLLVFIISTEIIFAVLLELDIDLGLLLIEVEECVKIIKNIVEV</sequence>
<feature type="domain" description="Roadblock/LAMTOR2" evidence="1">
    <location>
        <begin position="9"/>
        <end position="97"/>
    </location>
</feature>
<reference evidence="2" key="1">
    <citation type="journal article" date="2014" name="Front. Microbiol.">
        <title>High frequency of phylogenetically diverse reductive dehalogenase-homologous genes in deep subseafloor sedimentary metagenomes.</title>
        <authorList>
            <person name="Kawai M."/>
            <person name="Futagami T."/>
            <person name="Toyoda A."/>
            <person name="Takaki Y."/>
            <person name="Nishi S."/>
            <person name="Hori S."/>
            <person name="Arai W."/>
            <person name="Tsubouchi T."/>
            <person name="Morono Y."/>
            <person name="Uchiyama I."/>
            <person name="Ito T."/>
            <person name="Fujiyama A."/>
            <person name="Inagaki F."/>
            <person name="Takami H."/>
        </authorList>
    </citation>
    <scope>NUCLEOTIDE SEQUENCE</scope>
    <source>
        <strain evidence="2">Expedition CK06-06</strain>
    </source>
</reference>
<comment type="caution">
    <text evidence="2">The sequence shown here is derived from an EMBL/GenBank/DDBJ whole genome shotgun (WGS) entry which is preliminary data.</text>
</comment>
<dbReference type="SMART" id="SM00960">
    <property type="entry name" value="Robl_LC7"/>
    <property type="match status" value="1"/>
</dbReference>
<dbReference type="EMBL" id="BARW01020486">
    <property type="protein sequence ID" value="GAI92146.1"/>
    <property type="molecule type" value="Genomic_DNA"/>
</dbReference>
<proteinExistence type="predicted"/>
<dbReference type="AlphaFoldDB" id="X1TLA6"/>
<gene>
    <name evidence="2" type="ORF">S12H4_34593</name>
</gene>
<accession>X1TLA6</accession>
<dbReference type="SUPFAM" id="SSF103196">
    <property type="entry name" value="Roadblock/LC7 domain"/>
    <property type="match status" value="1"/>
</dbReference>
<dbReference type="Gene3D" id="3.30.450.30">
    <property type="entry name" value="Dynein light chain 2a, cytoplasmic"/>
    <property type="match status" value="1"/>
</dbReference>
<evidence type="ECO:0000313" key="2">
    <source>
        <dbReference type="EMBL" id="GAI92146.1"/>
    </source>
</evidence>
<dbReference type="InterPro" id="IPR004942">
    <property type="entry name" value="Roadblock/LAMTOR2_dom"/>
</dbReference>
<dbReference type="Pfam" id="PF03259">
    <property type="entry name" value="Robl_LC7"/>
    <property type="match status" value="1"/>
</dbReference>
<name>X1TLA6_9ZZZZ</name>
<organism evidence="2">
    <name type="scientific">marine sediment metagenome</name>
    <dbReference type="NCBI Taxonomy" id="412755"/>
    <lineage>
        <taxon>unclassified sequences</taxon>
        <taxon>metagenomes</taxon>
        <taxon>ecological metagenomes</taxon>
    </lineage>
</organism>
<protein>
    <recommendedName>
        <fullName evidence="1">Roadblock/LAMTOR2 domain-containing protein</fullName>
    </recommendedName>
</protein>